<dbReference type="RefSeq" id="XP_013019328.1">
    <property type="nucleotide sequence ID" value="XM_013163874.1"/>
</dbReference>
<dbReference type="Proteomes" id="UP000016088">
    <property type="component" value="Unassembled WGS sequence"/>
</dbReference>
<evidence type="ECO:0000256" key="1">
    <source>
        <dbReference type="SAM" id="MobiDB-lite"/>
    </source>
</evidence>
<gene>
    <name evidence="3" type="ORF">SOCG_03965</name>
</gene>
<evidence type="ECO:0000313" key="4">
    <source>
        <dbReference type="Proteomes" id="UP000016088"/>
    </source>
</evidence>
<keyword evidence="4" id="KW-1185">Reference proteome</keyword>
<sequence length="125" mass="14133">MKQSENPSEEVVPLHPGNPLPSADDDSKRRLWRSLRNRANDLEDLLILFATLYAMIVGLTSLGYSVNSMMDGPNDYTAYYIALIPSIICGLYHLIPVYIYTQPIVVEIEVDSIPMEDLPRTHDPK</sequence>
<keyword evidence="2" id="KW-0812">Transmembrane</keyword>
<reference evidence="3 4" key="1">
    <citation type="journal article" date="2011" name="Science">
        <title>Comparative functional genomics of the fission yeasts.</title>
        <authorList>
            <person name="Rhind N."/>
            <person name="Chen Z."/>
            <person name="Yassour M."/>
            <person name="Thompson D.A."/>
            <person name="Haas B.J."/>
            <person name="Habib N."/>
            <person name="Wapinski I."/>
            <person name="Roy S."/>
            <person name="Lin M.F."/>
            <person name="Heiman D.I."/>
            <person name="Young S.K."/>
            <person name="Furuya K."/>
            <person name="Guo Y."/>
            <person name="Pidoux A."/>
            <person name="Chen H.M."/>
            <person name="Robbertse B."/>
            <person name="Goldberg J.M."/>
            <person name="Aoki K."/>
            <person name="Bayne E.H."/>
            <person name="Berlin A.M."/>
            <person name="Desjardins C.A."/>
            <person name="Dobbs E."/>
            <person name="Dukaj L."/>
            <person name="Fan L."/>
            <person name="FitzGerald M.G."/>
            <person name="French C."/>
            <person name="Gujja S."/>
            <person name="Hansen K."/>
            <person name="Keifenheim D."/>
            <person name="Levin J.Z."/>
            <person name="Mosher R.A."/>
            <person name="Mueller C.A."/>
            <person name="Pfiffner J."/>
            <person name="Priest M."/>
            <person name="Russ C."/>
            <person name="Smialowska A."/>
            <person name="Swoboda P."/>
            <person name="Sykes S.M."/>
            <person name="Vaughn M."/>
            <person name="Vengrova S."/>
            <person name="Yoder R."/>
            <person name="Zeng Q."/>
            <person name="Allshire R."/>
            <person name="Baulcombe D."/>
            <person name="Birren B.W."/>
            <person name="Brown W."/>
            <person name="Ekwall K."/>
            <person name="Kellis M."/>
            <person name="Leatherwood J."/>
            <person name="Levin H."/>
            <person name="Margalit H."/>
            <person name="Martienssen R."/>
            <person name="Nieduszynski C.A."/>
            <person name="Spatafora J.W."/>
            <person name="Friedman N."/>
            <person name="Dalgaard J.Z."/>
            <person name="Baumann P."/>
            <person name="Niki H."/>
            <person name="Regev A."/>
            <person name="Nusbaum C."/>
        </authorList>
    </citation>
    <scope>NUCLEOTIDE SEQUENCE [LARGE SCALE GENOMIC DNA]</scope>
    <source>
        <strain evidence="4">yFS286</strain>
    </source>
</reference>
<evidence type="ECO:0000313" key="3">
    <source>
        <dbReference type="EMBL" id="EPX72033.1"/>
    </source>
</evidence>
<feature type="transmembrane region" description="Helical" evidence="2">
    <location>
        <begin position="45"/>
        <end position="66"/>
    </location>
</feature>
<accession>S9PX39</accession>
<protein>
    <submittedName>
        <fullName evidence="3">Uncharacterized protein</fullName>
    </submittedName>
</protein>
<keyword evidence="2" id="KW-1133">Transmembrane helix</keyword>
<dbReference type="GeneID" id="25032932"/>
<keyword evidence="2" id="KW-0472">Membrane</keyword>
<dbReference type="HOGENOM" id="CLU_132801_0_0_1"/>
<dbReference type="EMBL" id="KE503207">
    <property type="protein sequence ID" value="EPX72033.1"/>
    <property type="molecule type" value="Genomic_DNA"/>
</dbReference>
<name>S9PX39_SCHOY</name>
<dbReference type="AlphaFoldDB" id="S9PX39"/>
<evidence type="ECO:0000256" key="2">
    <source>
        <dbReference type="SAM" id="Phobius"/>
    </source>
</evidence>
<feature type="transmembrane region" description="Helical" evidence="2">
    <location>
        <begin position="78"/>
        <end position="100"/>
    </location>
</feature>
<proteinExistence type="predicted"/>
<feature type="region of interest" description="Disordered" evidence="1">
    <location>
        <begin position="1"/>
        <end position="27"/>
    </location>
</feature>
<dbReference type="VEuPathDB" id="FungiDB:SOCG_03965"/>
<organism evidence="3 4">
    <name type="scientific">Schizosaccharomyces octosporus (strain yFS286)</name>
    <name type="common">Fission yeast</name>
    <name type="synonym">Octosporomyces octosporus</name>
    <dbReference type="NCBI Taxonomy" id="483514"/>
    <lineage>
        <taxon>Eukaryota</taxon>
        <taxon>Fungi</taxon>
        <taxon>Dikarya</taxon>
        <taxon>Ascomycota</taxon>
        <taxon>Taphrinomycotina</taxon>
        <taxon>Schizosaccharomycetes</taxon>
        <taxon>Schizosaccharomycetales</taxon>
        <taxon>Schizosaccharomycetaceae</taxon>
        <taxon>Schizosaccharomyces</taxon>
    </lineage>
</organism>